<reference evidence="1" key="1">
    <citation type="submission" date="2023-04" db="EMBL/GenBank/DDBJ databases">
        <title>Draft Genome sequencing of Naganishia species isolated from polar environments using Oxford Nanopore Technology.</title>
        <authorList>
            <person name="Leo P."/>
            <person name="Venkateswaran K."/>
        </authorList>
    </citation>
    <scope>NUCLEOTIDE SEQUENCE</scope>
    <source>
        <strain evidence="1">MNA-CCFEE 5261</strain>
    </source>
</reference>
<dbReference type="EMBL" id="JASBWR010000146">
    <property type="protein sequence ID" value="KAJ9091632.1"/>
    <property type="molecule type" value="Genomic_DNA"/>
</dbReference>
<comment type="caution">
    <text evidence="1">The sequence shown here is derived from an EMBL/GenBank/DDBJ whole genome shotgun (WGS) entry which is preliminary data.</text>
</comment>
<evidence type="ECO:0000313" key="1">
    <source>
        <dbReference type="EMBL" id="KAJ9091632.1"/>
    </source>
</evidence>
<evidence type="ECO:0000313" key="2">
    <source>
        <dbReference type="Proteomes" id="UP001241377"/>
    </source>
</evidence>
<accession>A0ACC2UXY4</accession>
<dbReference type="Proteomes" id="UP001241377">
    <property type="component" value="Unassembled WGS sequence"/>
</dbReference>
<organism evidence="1 2">
    <name type="scientific">Naganishia cerealis</name>
    <dbReference type="NCBI Taxonomy" id="610337"/>
    <lineage>
        <taxon>Eukaryota</taxon>
        <taxon>Fungi</taxon>
        <taxon>Dikarya</taxon>
        <taxon>Basidiomycota</taxon>
        <taxon>Agaricomycotina</taxon>
        <taxon>Tremellomycetes</taxon>
        <taxon>Filobasidiales</taxon>
        <taxon>Filobasidiaceae</taxon>
        <taxon>Naganishia</taxon>
    </lineage>
</organism>
<gene>
    <name evidence="1" type="ORF">QFC19_009002</name>
</gene>
<protein>
    <submittedName>
        <fullName evidence="1">Uncharacterized protein</fullName>
    </submittedName>
</protein>
<name>A0ACC2UXY4_9TREE</name>
<sequence length="682" mass="76058">MNCGPVNDLKRLGGRIDVDNSRLQDRTINPSNALASGSRSQTFRALPSAGTTFAVQSSDRKQRSGDPNPQVALDRRGVVSSDWSHAFQQQRPSQNAVMHHKGKTKAIHPEPLHNMEAAWGGGTGNLASRGIDSNLRYQTTERSLWHGEFNQASATGPATRTSSQDTFRPQPHEVHHVQQTYGGVSNYPPSFQQHNQMPYWMPSVSEPHFLPDGRLRQDHAPAASGLETIQQDWTEVFDQIEREFQNTTDSDIQHIRTTDGVQNVNTHEARFMNVPRNLDEALSQAKSGPSAETTESMSGIHPETSVPGANMQWEEEIADSTEDQEEEDDFDQAGFAAFYGREWQPGGTPQSHAHAEEAAALAAGLQHSLHGISSTEADALLSRGHDDLVNEHLDAARSLGYMVNQPKVVRREEVGRYLFNKENPYVGLSSEQKARVATDKRQALQYQNVLQHEASVLEDPRDGEAWFSLGIRQQENERDDQAIQALLQSIRLEPSLRGAYLALAVSYANEGDLREAHNVLEKWISIFHGDKDETLETPYAAFEKNERHQVLANELMEMARRAPHGDIDADVQVALGVLFNASEDWMLYNRLGATLANGGKPEEALQCYEEALDRNPGYVRATFNVGIACIKLHRYQEAIDYVIKALRLQQAEALVSYRNSEAALKNGTSEGMWHTLRTAFSQ</sequence>
<keyword evidence="2" id="KW-1185">Reference proteome</keyword>
<proteinExistence type="predicted"/>